<dbReference type="PROSITE" id="PS50847">
    <property type="entry name" value="GRAM_POS_ANCHORING"/>
    <property type="match status" value="1"/>
</dbReference>
<keyword evidence="1" id="KW-0134">Cell wall</keyword>
<keyword evidence="3 6" id="KW-0732">Signal</keyword>
<dbReference type="Pfam" id="PF13306">
    <property type="entry name" value="LRR_5"/>
    <property type="match status" value="2"/>
</dbReference>
<dbReference type="InterPro" id="IPR013783">
    <property type="entry name" value="Ig-like_fold"/>
</dbReference>
<protein>
    <submittedName>
        <fullName evidence="8">Leucine-rich repeat protein</fullName>
    </submittedName>
</protein>
<dbReference type="InterPro" id="IPR019931">
    <property type="entry name" value="LPXTG_anchor"/>
</dbReference>
<dbReference type="InterPro" id="IPR053139">
    <property type="entry name" value="Surface_bspA-like"/>
</dbReference>
<dbReference type="InterPro" id="IPR026906">
    <property type="entry name" value="LRR_5"/>
</dbReference>
<dbReference type="PANTHER" id="PTHR45661:SF3">
    <property type="entry name" value="IG-LIKE DOMAIN-CONTAINING PROTEIN"/>
    <property type="match status" value="1"/>
</dbReference>
<keyword evidence="2" id="KW-0964">Secreted</keyword>
<dbReference type="InterPro" id="IPR022038">
    <property type="entry name" value="Ig-like_bact"/>
</dbReference>
<evidence type="ECO:0000259" key="7">
    <source>
        <dbReference type="PROSITE" id="PS50847"/>
    </source>
</evidence>
<feature type="chain" id="PRO_5043342399" evidence="6">
    <location>
        <begin position="36"/>
        <end position="1349"/>
    </location>
</feature>
<dbReference type="Pfam" id="PF18676">
    <property type="entry name" value="MBG_2"/>
    <property type="match status" value="1"/>
</dbReference>
<dbReference type="Proteomes" id="UP001254075">
    <property type="component" value="Unassembled WGS sequence"/>
</dbReference>
<name>A0AAW8W6Y4_9LACO</name>
<dbReference type="InterPro" id="IPR041286">
    <property type="entry name" value="MBG_2"/>
</dbReference>
<feature type="region of interest" description="Disordered" evidence="5">
    <location>
        <begin position="1086"/>
        <end position="1308"/>
    </location>
</feature>
<evidence type="ECO:0000313" key="8">
    <source>
        <dbReference type="EMBL" id="MDT7014158.1"/>
    </source>
</evidence>
<evidence type="ECO:0000256" key="5">
    <source>
        <dbReference type="SAM" id="MobiDB-lite"/>
    </source>
</evidence>
<dbReference type="NCBIfam" id="TIGR01167">
    <property type="entry name" value="LPXTG_anchor"/>
    <property type="match status" value="1"/>
</dbReference>
<dbReference type="Gene3D" id="3.80.10.10">
    <property type="entry name" value="Ribonuclease Inhibitor"/>
    <property type="match status" value="2"/>
</dbReference>
<evidence type="ECO:0000256" key="4">
    <source>
        <dbReference type="ARBA" id="ARBA00023088"/>
    </source>
</evidence>
<dbReference type="RefSeq" id="WP_313844986.1">
    <property type="nucleotide sequence ID" value="NZ_JAVLAM010000001.1"/>
</dbReference>
<evidence type="ECO:0000256" key="6">
    <source>
        <dbReference type="SAM" id="SignalP"/>
    </source>
</evidence>
<sequence length="1349" mass="140056">MYSTHTFRKPETRYWLVAAMTLATLSVSSGITANADTKSAADESTSQVGQATTTATSTATLTSHSDDASSVDTTEQTEDTTKQIADVVTQDTTTSQNSTRDQSSAASTMEDPNTATAPANATTDSEPEDANTATTPTDATADSESEDAASQKTVQNQGDKTGTTLPEADTETVEDADAVVQDAAPAPENSSSTSSVKANAQKAAAPASATYSDSSWFNWQVDDATGTATVTGATKNLSGAISIPPTYTVNGKTYQVTTIGRAAFAQSTNLVNGLTSVTFNQGLTTIEDSAFAYLDSLEAVDFSAATTLQKIGYQAFVSTKLTTLTLPDSVTTIGQEAFTYVPLTSVTLPAQLTSLGSAAFSSGGLQSVDLSHATQLTSIGDHVFENDQLTSVVIPANIQTIGVNAFAANHGLASLTFAPNSQLLSIGEGAFIYDGALAEVVFPDSLTTIGKNAFLSDIGLTQVTFGAGLTSIGDQAFTYDDQLTTADFTRATQLKTIGTGAFEYTGLHQALTLPSSVTTIGDFAFAGSQLTDLTLNEGLLTIGESAFSYNHLNKTLTIPKSVQTVGDRAFFGNELTAATILGDETVLGQDALSYNRITQLTSPSVTTMLADEQTVTHFTDSKGIHLNDLFTVNMGGQTGQTEQDLVITNLSSETGTVSLVNGGFVVTEGTKRFNFDWTLPVNGVAVYQGHYTVVLDDPNIKVADSMIFVGTPWTPADNFVSAETDSGTSIPLDKLTVESNVDTSKAGKYTVTYRYGSEVETATVTVLKRLATLTLEGKQQVVYNGTAWTPDATQYYVDLPDGSRYQLQAGDLNAPTVTNVGDSPVTVTLSATGIAHLNALQQADMYDWQFDPSEATFAVTPATVQVTVNSADKIAGQDDPTFETTVTGMPADGVALHYTVVRETGETPGTYRLTVDLGQNTNYQVLVTDGTLTIRPNQQTLTGQDYTMYVGDPTPTSTDFGATATDAEGQPTDVMVDLAHVDLTTPQTYQVELSTADGQKLVVNLHVLANLTTPLTGQDYTMHVGDATPTAEDFQATATDKTGAALTPIAVDLTQADLATAGDYAVTLSVGDQQIKVWLHVLAASTGGETPEEPDPGNPGDGGNPEEPDPGNPGDGGNPEEPDPGNPGDGGNPEEPDPGNPGDGGNPEEPDPGNPGDGGNPEEPDPGNPGDGGNPEEPDPGNPGDGGNPEEPDPGNPGDGGNPEEPDPGNPGDGSNVVDPEQPIDGGNGDTSVTGPGNGATDTPDGEQSGRPGVKPTAPATGSQVTLNQQPQQGAQPAKVTTLANQATSIQRSTTQTASTTTPAAMPEYQATTTLPQTGEQKTGWAAVLGLLLGSLGLAGHRRVRRHQD</sequence>
<feature type="compositionally biased region" description="Low complexity" evidence="5">
    <location>
        <begin position="44"/>
        <end position="74"/>
    </location>
</feature>
<feature type="compositionally biased region" description="Polar residues" evidence="5">
    <location>
        <begin position="89"/>
        <end position="111"/>
    </location>
</feature>
<dbReference type="PANTHER" id="PTHR45661">
    <property type="entry name" value="SURFACE ANTIGEN"/>
    <property type="match status" value="1"/>
</dbReference>
<feature type="region of interest" description="Disordered" evidence="5">
    <location>
        <begin position="37"/>
        <end position="173"/>
    </location>
</feature>
<organism evidence="8 9">
    <name type="scientific">Levilactobacillus namurensis</name>
    <dbReference type="NCBI Taxonomy" id="380393"/>
    <lineage>
        <taxon>Bacteria</taxon>
        <taxon>Bacillati</taxon>
        <taxon>Bacillota</taxon>
        <taxon>Bacilli</taxon>
        <taxon>Lactobacillales</taxon>
        <taxon>Lactobacillaceae</taxon>
        <taxon>Levilactobacillus</taxon>
    </lineage>
</organism>
<evidence type="ECO:0000256" key="1">
    <source>
        <dbReference type="ARBA" id="ARBA00022512"/>
    </source>
</evidence>
<dbReference type="InterPro" id="IPR032675">
    <property type="entry name" value="LRR_dom_sf"/>
</dbReference>
<dbReference type="Pfam" id="PF07523">
    <property type="entry name" value="Big_3"/>
    <property type="match status" value="2"/>
</dbReference>
<dbReference type="EMBL" id="JAVLAM010000001">
    <property type="protein sequence ID" value="MDT7014158.1"/>
    <property type="molecule type" value="Genomic_DNA"/>
</dbReference>
<proteinExistence type="predicted"/>
<feature type="compositionally biased region" description="Low complexity" evidence="5">
    <location>
        <begin position="130"/>
        <end position="140"/>
    </location>
</feature>
<feature type="compositionally biased region" description="Polar residues" evidence="5">
    <location>
        <begin position="151"/>
        <end position="164"/>
    </location>
</feature>
<comment type="caution">
    <text evidence="8">The sequence shown here is derived from an EMBL/GenBank/DDBJ whole genome shotgun (WGS) entry which is preliminary data.</text>
</comment>
<evidence type="ECO:0000256" key="3">
    <source>
        <dbReference type="ARBA" id="ARBA00022729"/>
    </source>
</evidence>
<gene>
    <name evidence="8" type="ORF">RI532_06930</name>
</gene>
<keyword evidence="4" id="KW-0572">Peptidoglycan-anchor</keyword>
<accession>A0AAW8W6Y4</accession>
<feature type="compositionally biased region" description="Polar residues" evidence="5">
    <location>
        <begin position="1260"/>
        <end position="1275"/>
    </location>
</feature>
<reference evidence="8" key="1">
    <citation type="submission" date="2023-08" db="EMBL/GenBank/DDBJ databases">
        <authorList>
            <person name="Page C.A."/>
            <person name="Perez-Diaz I.M."/>
        </authorList>
    </citation>
    <scope>NUCLEOTIDE SEQUENCE</scope>
    <source>
        <strain evidence="8">3.8.38</strain>
    </source>
</reference>
<feature type="compositionally biased region" description="Low complexity" evidence="5">
    <location>
        <begin position="1286"/>
        <end position="1305"/>
    </location>
</feature>
<dbReference type="Gene3D" id="2.60.40.10">
    <property type="entry name" value="Immunoglobulins"/>
    <property type="match status" value="2"/>
</dbReference>
<evidence type="ECO:0000256" key="2">
    <source>
        <dbReference type="ARBA" id="ARBA00022525"/>
    </source>
</evidence>
<dbReference type="SUPFAM" id="SSF52058">
    <property type="entry name" value="L domain-like"/>
    <property type="match status" value="2"/>
</dbReference>
<feature type="signal peptide" evidence="6">
    <location>
        <begin position="1"/>
        <end position="35"/>
    </location>
</feature>
<feature type="compositionally biased region" description="Low complexity" evidence="5">
    <location>
        <begin position="112"/>
        <end position="123"/>
    </location>
</feature>
<dbReference type="Pfam" id="PF00746">
    <property type="entry name" value="Gram_pos_anchor"/>
    <property type="match status" value="1"/>
</dbReference>
<feature type="domain" description="Gram-positive cocci surface proteins LPxTG" evidence="7">
    <location>
        <begin position="1315"/>
        <end position="1349"/>
    </location>
</feature>
<evidence type="ECO:0000313" key="9">
    <source>
        <dbReference type="Proteomes" id="UP001254075"/>
    </source>
</evidence>